<dbReference type="Gene3D" id="3.30.40.10">
    <property type="entry name" value="Zinc/RING finger domain, C3HC4 (zinc finger)"/>
    <property type="match status" value="1"/>
</dbReference>
<dbReference type="Pfam" id="PF13920">
    <property type="entry name" value="zf-C3HC4_3"/>
    <property type="match status" value="1"/>
</dbReference>
<dbReference type="PANTHER" id="PTHR42647">
    <property type="entry name" value="SBP (S-RIBONUCLEASE BINDING PROTEIN) FAMILY PROTEIN"/>
    <property type="match status" value="1"/>
</dbReference>
<keyword evidence="3" id="KW-0862">Zinc</keyword>
<proteinExistence type="predicted"/>
<feature type="coiled-coil region" evidence="5">
    <location>
        <begin position="184"/>
        <end position="239"/>
    </location>
</feature>
<evidence type="ECO:0000256" key="3">
    <source>
        <dbReference type="ARBA" id="ARBA00022833"/>
    </source>
</evidence>
<evidence type="ECO:0000256" key="1">
    <source>
        <dbReference type="ARBA" id="ARBA00022723"/>
    </source>
</evidence>
<name>A0A2P2JCI0_RHIMU</name>
<protein>
    <submittedName>
        <fullName evidence="8">Uncharacterized protein MANES_06G172200</fullName>
    </submittedName>
</protein>
<dbReference type="EMBL" id="GGEC01010696">
    <property type="protein sequence ID" value="MBW91179.1"/>
    <property type="molecule type" value="Transcribed_RNA"/>
</dbReference>
<feature type="region of interest" description="Disordered" evidence="6">
    <location>
        <begin position="268"/>
        <end position="297"/>
    </location>
</feature>
<evidence type="ECO:0000256" key="4">
    <source>
        <dbReference type="PROSITE-ProRule" id="PRU00175"/>
    </source>
</evidence>
<evidence type="ECO:0000313" key="8">
    <source>
        <dbReference type="EMBL" id="MBW91179.1"/>
    </source>
</evidence>
<dbReference type="CDD" id="cd16649">
    <property type="entry name" value="mRING-HC-C3HC5_CGRF1-like"/>
    <property type="match status" value="1"/>
</dbReference>
<reference evidence="8" key="1">
    <citation type="submission" date="2018-02" db="EMBL/GenBank/DDBJ databases">
        <title>Rhizophora mucronata_Transcriptome.</title>
        <authorList>
            <person name="Meera S.P."/>
            <person name="Sreeshan A."/>
            <person name="Augustine A."/>
        </authorList>
    </citation>
    <scope>NUCLEOTIDE SEQUENCE</scope>
    <source>
        <tissue evidence="8">Leaf</tissue>
    </source>
</reference>
<dbReference type="PROSITE" id="PS50089">
    <property type="entry name" value="ZF_RING_2"/>
    <property type="match status" value="1"/>
</dbReference>
<dbReference type="GO" id="GO:0008270">
    <property type="term" value="F:zinc ion binding"/>
    <property type="evidence" value="ECO:0007669"/>
    <property type="project" value="UniProtKB-KW"/>
</dbReference>
<evidence type="ECO:0000256" key="6">
    <source>
        <dbReference type="SAM" id="MobiDB-lite"/>
    </source>
</evidence>
<dbReference type="AlphaFoldDB" id="A0A2P2JCI0"/>
<dbReference type="GO" id="GO:0043067">
    <property type="term" value="P:regulation of programmed cell death"/>
    <property type="evidence" value="ECO:0007669"/>
    <property type="project" value="TreeGrafter"/>
</dbReference>
<dbReference type="InterPro" id="IPR013083">
    <property type="entry name" value="Znf_RING/FYVE/PHD"/>
</dbReference>
<dbReference type="InterPro" id="IPR001841">
    <property type="entry name" value="Znf_RING"/>
</dbReference>
<evidence type="ECO:0000256" key="2">
    <source>
        <dbReference type="ARBA" id="ARBA00022771"/>
    </source>
</evidence>
<evidence type="ECO:0000256" key="5">
    <source>
        <dbReference type="SAM" id="Coils"/>
    </source>
</evidence>
<accession>A0A2P2JCI0</accession>
<sequence length="348" mass="38484">MAVEARHSNPFPPQLLGYREMMNDPMEGNASVFNTLIGYGVPLSGTTTTTEALLPNMYNSSVIADSIPQKAQIKSESCLTYNLAAAAAAPVLVPSRKRPRESFNPLFLSYPMPPSNKNNYNNTNGNPFSFLGEDLSALVQHEQFDLDRLISQHVEKVRMEMEEKRKRQARRIIDAIGERIMKRLKAKEEEIEKIGKLNWALEEKINSLCIENQLWRDLAQTYEATANALRSNLQQVLAAADQRTRLGLADETDAAAVAMMDDDAQSCCGSSSSGDGQGPYTLARESDVGKSSSSSRSKSLCRNCRREESCVLLLPCRHLCLCTACGSSLRACPICKSTMDDSFHVNMS</sequence>
<keyword evidence="5" id="KW-0175">Coiled coil</keyword>
<evidence type="ECO:0000259" key="7">
    <source>
        <dbReference type="PROSITE" id="PS50089"/>
    </source>
</evidence>
<dbReference type="PANTHER" id="PTHR42647:SF12">
    <property type="entry name" value="BOI-RELATED E3 UBIQUITIN-PROTEIN LIGASE 2-RELATED"/>
    <property type="match status" value="1"/>
</dbReference>
<feature type="domain" description="RING-type" evidence="7">
    <location>
        <begin position="301"/>
        <end position="336"/>
    </location>
</feature>
<organism evidence="8">
    <name type="scientific">Rhizophora mucronata</name>
    <name type="common">Asiatic mangrove</name>
    <dbReference type="NCBI Taxonomy" id="61149"/>
    <lineage>
        <taxon>Eukaryota</taxon>
        <taxon>Viridiplantae</taxon>
        <taxon>Streptophyta</taxon>
        <taxon>Embryophyta</taxon>
        <taxon>Tracheophyta</taxon>
        <taxon>Spermatophyta</taxon>
        <taxon>Magnoliopsida</taxon>
        <taxon>eudicotyledons</taxon>
        <taxon>Gunneridae</taxon>
        <taxon>Pentapetalae</taxon>
        <taxon>rosids</taxon>
        <taxon>fabids</taxon>
        <taxon>Malpighiales</taxon>
        <taxon>Rhizophoraceae</taxon>
        <taxon>Rhizophora</taxon>
    </lineage>
</organism>
<keyword evidence="2 4" id="KW-0863">Zinc-finger</keyword>
<dbReference type="GO" id="GO:0004842">
    <property type="term" value="F:ubiquitin-protein transferase activity"/>
    <property type="evidence" value="ECO:0007669"/>
    <property type="project" value="TreeGrafter"/>
</dbReference>
<keyword evidence="1" id="KW-0479">Metal-binding</keyword>